<dbReference type="AlphaFoldDB" id="A0A6A6R0L4"/>
<dbReference type="EMBL" id="MU004185">
    <property type="protein sequence ID" value="KAF2498308.1"/>
    <property type="molecule type" value="Genomic_DNA"/>
</dbReference>
<dbReference type="OrthoDB" id="5402392at2759"/>
<feature type="region of interest" description="Disordered" evidence="1">
    <location>
        <begin position="291"/>
        <end position="316"/>
    </location>
</feature>
<gene>
    <name evidence="2" type="ORF">BU16DRAFT_524440</name>
</gene>
<evidence type="ECO:0000313" key="3">
    <source>
        <dbReference type="Proteomes" id="UP000799750"/>
    </source>
</evidence>
<protein>
    <submittedName>
        <fullName evidence="2">Uncharacterized protein</fullName>
    </submittedName>
</protein>
<reference evidence="2" key="1">
    <citation type="journal article" date="2020" name="Stud. Mycol.">
        <title>101 Dothideomycetes genomes: a test case for predicting lifestyles and emergence of pathogens.</title>
        <authorList>
            <person name="Haridas S."/>
            <person name="Albert R."/>
            <person name="Binder M."/>
            <person name="Bloem J."/>
            <person name="Labutti K."/>
            <person name="Salamov A."/>
            <person name="Andreopoulos B."/>
            <person name="Baker S."/>
            <person name="Barry K."/>
            <person name="Bills G."/>
            <person name="Bluhm B."/>
            <person name="Cannon C."/>
            <person name="Castanera R."/>
            <person name="Culley D."/>
            <person name="Daum C."/>
            <person name="Ezra D."/>
            <person name="Gonzalez J."/>
            <person name="Henrissat B."/>
            <person name="Kuo A."/>
            <person name="Liang C."/>
            <person name="Lipzen A."/>
            <person name="Lutzoni F."/>
            <person name="Magnuson J."/>
            <person name="Mondo S."/>
            <person name="Nolan M."/>
            <person name="Ohm R."/>
            <person name="Pangilinan J."/>
            <person name="Park H.-J."/>
            <person name="Ramirez L."/>
            <person name="Alfaro M."/>
            <person name="Sun H."/>
            <person name="Tritt A."/>
            <person name="Yoshinaga Y."/>
            <person name="Zwiers L.-H."/>
            <person name="Turgeon B."/>
            <person name="Goodwin S."/>
            <person name="Spatafora J."/>
            <person name="Crous P."/>
            <person name="Grigoriev I."/>
        </authorList>
    </citation>
    <scope>NUCLEOTIDE SEQUENCE</scope>
    <source>
        <strain evidence="2">CBS 269.34</strain>
    </source>
</reference>
<accession>A0A6A6R0L4</accession>
<organism evidence="2 3">
    <name type="scientific">Lophium mytilinum</name>
    <dbReference type="NCBI Taxonomy" id="390894"/>
    <lineage>
        <taxon>Eukaryota</taxon>
        <taxon>Fungi</taxon>
        <taxon>Dikarya</taxon>
        <taxon>Ascomycota</taxon>
        <taxon>Pezizomycotina</taxon>
        <taxon>Dothideomycetes</taxon>
        <taxon>Pleosporomycetidae</taxon>
        <taxon>Mytilinidiales</taxon>
        <taxon>Mytilinidiaceae</taxon>
        <taxon>Lophium</taxon>
    </lineage>
</organism>
<evidence type="ECO:0000256" key="1">
    <source>
        <dbReference type="SAM" id="MobiDB-lite"/>
    </source>
</evidence>
<name>A0A6A6R0L4_9PEZI</name>
<keyword evidence="3" id="KW-1185">Reference proteome</keyword>
<sequence>MAPLPQSPLPMNPTQNPPLPEVAAALAPYIHTRAETLRIRRLLSAHLAASLTYENDGDSADGETPITHLTLAAPPSTLVVKRTPKELQGGGDARVRAAYLSALQSHAAAKKRYQALRDEIEELRESRAVDSASRDVTRGDGAAEEYIQLVKLRRKVERARVVDKAVEKVWDARLAEGGAGGIGKRRTGVREVVEEIVGKQPDMPSVKLEGIGEESGKAMVEEMVWRVKRGVVSAKADMDATEERKIKAKSGIEGDEVGVRLQVRGLRAAKAELVRWLEDELGKLQEESVLEDASPVKKRAAHAGDGDGEGRPPLEEIEERYREYVAVRAELVKTMDAVKGQEHSNITTIAPPKDVETSSPDTNAESVKVVDILPFMPSLLQTAREERALLQQGTYLRHQLALTSEESLRTIGRLADESHLVTPGASSALAWASAAKDVSVSTRQYLQGNLEEGEQKVISAEETLGEVQARRENFERLKGAF</sequence>
<proteinExistence type="predicted"/>
<evidence type="ECO:0000313" key="2">
    <source>
        <dbReference type="EMBL" id="KAF2498308.1"/>
    </source>
</evidence>
<feature type="compositionally biased region" description="Basic and acidic residues" evidence="1">
    <location>
        <begin position="302"/>
        <end position="316"/>
    </location>
</feature>
<dbReference type="Proteomes" id="UP000799750">
    <property type="component" value="Unassembled WGS sequence"/>
</dbReference>